<organism evidence="2 3">
    <name type="scientific">Chiloscyllium punctatum</name>
    <name type="common">Brownbanded bambooshark</name>
    <name type="synonym">Hemiscyllium punctatum</name>
    <dbReference type="NCBI Taxonomy" id="137246"/>
    <lineage>
        <taxon>Eukaryota</taxon>
        <taxon>Metazoa</taxon>
        <taxon>Chordata</taxon>
        <taxon>Craniata</taxon>
        <taxon>Vertebrata</taxon>
        <taxon>Chondrichthyes</taxon>
        <taxon>Elasmobranchii</taxon>
        <taxon>Galeomorphii</taxon>
        <taxon>Galeoidea</taxon>
        <taxon>Orectolobiformes</taxon>
        <taxon>Hemiscylliidae</taxon>
        <taxon>Chiloscyllium</taxon>
    </lineage>
</organism>
<evidence type="ECO:0000313" key="2">
    <source>
        <dbReference type="EMBL" id="GCC19790.1"/>
    </source>
</evidence>
<accession>A0A401RNX1</accession>
<dbReference type="AlphaFoldDB" id="A0A401RNX1"/>
<sequence>MFAGRRCPNGALAAAISAQTTTGPWGGGVRVPIGGKHEAADNDYLHRHSPGSRPGENSPNNPFTRRPSHRLPLARLSESGAKSGPCDQPD</sequence>
<proteinExistence type="predicted"/>
<feature type="region of interest" description="Disordered" evidence="1">
    <location>
        <begin position="18"/>
        <end position="90"/>
    </location>
</feature>
<feature type="compositionally biased region" description="Basic and acidic residues" evidence="1">
    <location>
        <begin position="35"/>
        <end position="46"/>
    </location>
</feature>
<protein>
    <submittedName>
        <fullName evidence="2">Uncharacterized protein</fullName>
    </submittedName>
</protein>
<keyword evidence="3" id="KW-1185">Reference proteome</keyword>
<comment type="caution">
    <text evidence="2">The sequence shown here is derived from an EMBL/GenBank/DDBJ whole genome shotgun (WGS) entry which is preliminary data.</text>
</comment>
<evidence type="ECO:0000313" key="3">
    <source>
        <dbReference type="Proteomes" id="UP000287033"/>
    </source>
</evidence>
<reference evidence="2 3" key="1">
    <citation type="journal article" date="2018" name="Nat. Ecol. Evol.">
        <title>Shark genomes provide insights into elasmobranch evolution and the origin of vertebrates.</title>
        <authorList>
            <person name="Hara Y"/>
            <person name="Yamaguchi K"/>
            <person name="Onimaru K"/>
            <person name="Kadota M"/>
            <person name="Koyanagi M"/>
            <person name="Keeley SD"/>
            <person name="Tatsumi K"/>
            <person name="Tanaka K"/>
            <person name="Motone F"/>
            <person name="Kageyama Y"/>
            <person name="Nozu R"/>
            <person name="Adachi N"/>
            <person name="Nishimura O"/>
            <person name="Nakagawa R"/>
            <person name="Tanegashima C"/>
            <person name="Kiyatake I"/>
            <person name="Matsumoto R"/>
            <person name="Murakumo K"/>
            <person name="Nishida K"/>
            <person name="Terakita A"/>
            <person name="Kuratani S"/>
            <person name="Sato K"/>
            <person name="Hyodo S Kuraku.S."/>
        </authorList>
    </citation>
    <scope>NUCLEOTIDE SEQUENCE [LARGE SCALE GENOMIC DNA]</scope>
</reference>
<evidence type="ECO:0000256" key="1">
    <source>
        <dbReference type="SAM" id="MobiDB-lite"/>
    </source>
</evidence>
<dbReference type="EMBL" id="BEZZ01001603">
    <property type="protein sequence ID" value="GCC19790.1"/>
    <property type="molecule type" value="Genomic_DNA"/>
</dbReference>
<gene>
    <name evidence="2" type="ORF">chiPu_0018532</name>
</gene>
<name>A0A401RNX1_CHIPU</name>
<dbReference type="Proteomes" id="UP000287033">
    <property type="component" value="Unassembled WGS sequence"/>
</dbReference>